<evidence type="ECO:0000313" key="2">
    <source>
        <dbReference type="EMBL" id="UXP33555.1"/>
    </source>
</evidence>
<dbReference type="SUPFAM" id="SSF53448">
    <property type="entry name" value="Nucleotide-diphospho-sugar transferases"/>
    <property type="match status" value="1"/>
</dbReference>
<reference evidence="2" key="1">
    <citation type="submission" date="2022-09" db="EMBL/GenBank/DDBJ databases">
        <title>Comparative genomics and taxonomic characterization of three novel marine species of genus Reichenbachiella exhibiting antioxidant and polysaccharide degradation activities.</title>
        <authorList>
            <person name="Muhammad N."/>
            <person name="Lee Y.-J."/>
            <person name="Ko J."/>
            <person name="Kim S.-G."/>
        </authorList>
    </citation>
    <scope>NUCLEOTIDE SEQUENCE</scope>
    <source>
        <strain evidence="2">BKB1-1</strain>
    </source>
</reference>
<accession>A0ABY6CZ95</accession>
<dbReference type="InterPro" id="IPR029044">
    <property type="entry name" value="Nucleotide-diphossugar_trans"/>
</dbReference>
<dbReference type="CDD" id="cd00761">
    <property type="entry name" value="Glyco_tranf_GTA_type"/>
    <property type="match status" value="1"/>
</dbReference>
<sequence>MSREMKKIALVIPTCDRASILKENIEAILDEVKDNNIPIYISDDSQNDATLIAISDLRKLYKNIFYFKNDPSLGHDKNYIRTLKLAQEDYVWFLGDAVKIRKGYLSQVVSIIQNNYDFVSVNTLSRNLHLDSSIYQDGNLLLKNLGWHLTFSGSTIYSKNSLENIDMIDLKSCKNFPQISIIFRDFIKNNYKLFWFGERVVEVNSKKKSSYWSQDVMDVFLKDWSNVVLGLPEDYALTVKNEAIKSHTINSNLFSIGYLVFLRINGFLDYEKIKMYGELLKKYGQVNYNLTCLISRMPPNLLKVLRKLYLHFSS</sequence>
<feature type="domain" description="Glycosyltransferase 2-like" evidence="1">
    <location>
        <begin position="10"/>
        <end position="137"/>
    </location>
</feature>
<organism evidence="2 3">
    <name type="scientific">Reichenbachiella agarivorans</name>
    <dbReference type="NCBI Taxonomy" id="2979464"/>
    <lineage>
        <taxon>Bacteria</taxon>
        <taxon>Pseudomonadati</taxon>
        <taxon>Bacteroidota</taxon>
        <taxon>Cytophagia</taxon>
        <taxon>Cytophagales</taxon>
        <taxon>Reichenbachiellaceae</taxon>
        <taxon>Reichenbachiella</taxon>
    </lineage>
</organism>
<proteinExistence type="predicted"/>
<dbReference type="RefSeq" id="WP_262310984.1">
    <property type="nucleotide sequence ID" value="NZ_CP106679.1"/>
</dbReference>
<evidence type="ECO:0000259" key="1">
    <source>
        <dbReference type="Pfam" id="PF00535"/>
    </source>
</evidence>
<keyword evidence="3" id="KW-1185">Reference proteome</keyword>
<name>A0ABY6CZ95_9BACT</name>
<dbReference type="Gene3D" id="3.90.550.10">
    <property type="entry name" value="Spore Coat Polysaccharide Biosynthesis Protein SpsA, Chain A"/>
    <property type="match status" value="1"/>
</dbReference>
<dbReference type="InterPro" id="IPR001173">
    <property type="entry name" value="Glyco_trans_2-like"/>
</dbReference>
<gene>
    <name evidence="2" type="ORF">N6H18_06255</name>
</gene>
<dbReference type="EMBL" id="CP106679">
    <property type="protein sequence ID" value="UXP33555.1"/>
    <property type="molecule type" value="Genomic_DNA"/>
</dbReference>
<dbReference type="Proteomes" id="UP001065174">
    <property type="component" value="Chromosome"/>
</dbReference>
<evidence type="ECO:0000313" key="3">
    <source>
        <dbReference type="Proteomes" id="UP001065174"/>
    </source>
</evidence>
<protein>
    <submittedName>
        <fullName evidence="2">Glycosyltransferase</fullName>
    </submittedName>
</protein>
<dbReference type="Pfam" id="PF00535">
    <property type="entry name" value="Glycos_transf_2"/>
    <property type="match status" value="1"/>
</dbReference>